<dbReference type="SUPFAM" id="SSF51735">
    <property type="entry name" value="NAD(P)-binding Rossmann-fold domains"/>
    <property type="match status" value="1"/>
</dbReference>
<dbReference type="PRINTS" id="PR00081">
    <property type="entry name" value="GDHRDH"/>
</dbReference>
<dbReference type="PANTHER" id="PTHR42760">
    <property type="entry name" value="SHORT-CHAIN DEHYDROGENASES/REDUCTASES FAMILY MEMBER"/>
    <property type="match status" value="1"/>
</dbReference>
<dbReference type="CDD" id="cd05233">
    <property type="entry name" value="SDR_c"/>
    <property type="match status" value="1"/>
</dbReference>
<name>A0A7M2RF57_9FIRM</name>
<dbReference type="PRINTS" id="PR00080">
    <property type="entry name" value="SDRFAMILY"/>
</dbReference>
<dbReference type="InterPro" id="IPR036291">
    <property type="entry name" value="NAD(P)-bd_dom_sf"/>
</dbReference>
<keyword evidence="2" id="KW-0560">Oxidoreductase</keyword>
<gene>
    <name evidence="3" type="ORF">INP51_11395</name>
</gene>
<dbReference type="InterPro" id="IPR002347">
    <property type="entry name" value="SDR_fam"/>
</dbReference>
<dbReference type="PANTHER" id="PTHR42760:SF133">
    <property type="entry name" value="3-OXOACYL-[ACYL-CARRIER-PROTEIN] REDUCTASE"/>
    <property type="match status" value="1"/>
</dbReference>
<reference evidence="3 4" key="1">
    <citation type="submission" date="2020-10" db="EMBL/GenBank/DDBJ databases">
        <title>Blautia liquoris sp.nov., isolated from the mud in a fermentation cellar used for the production of Chinese strong-flavoured liquor.</title>
        <authorList>
            <person name="Lu L."/>
        </authorList>
    </citation>
    <scope>NUCLEOTIDE SEQUENCE [LARGE SCALE GENOMIC DNA]</scope>
    <source>
        <strain evidence="3 4">LZLJ-3</strain>
    </source>
</reference>
<dbReference type="GO" id="GO:0016616">
    <property type="term" value="F:oxidoreductase activity, acting on the CH-OH group of donors, NAD or NADP as acceptor"/>
    <property type="evidence" value="ECO:0007669"/>
    <property type="project" value="TreeGrafter"/>
</dbReference>
<evidence type="ECO:0000313" key="4">
    <source>
        <dbReference type="Proteomes" id="UP000593601"/>
    </source>
</evidence>
<organism evidence="3 4">
    <name type="scientific">Blautia liquoris</name>
    <dbReference type="NCBI Taxonomy" id="2779518"/>
    <lineage>
        <taxon>Bacteria</taxon>
        <taxon>Bacillati</taxon>
        <taxon>Bacillota</taxon>
        <taxon>Clostridia</taxon>
        <taxon>Lachnospirales</taxon>
        <taxon>Lachnospiraceae</taxon>
        <taxon>Blautia</taxon>
    </lineage>
</organism>
<dbReference type="RefSeq" id="WP_193734966.1">
    <property type="nucleotide sequence ID" value="NZ_CP063304.1"/>
</dbReference>
<accession>A0A7M2RF57</accession>
<protein>
    <submittedName>
        <fullName evidence="3">SDR family oxidoreductase</fullName>
    </submittedName>
</protein>
<sequence>MELGLKGKVVVVTGGSKGIGYAAAEQFLKEGAKVAICARNFMELREAESELGKLGEIYSQVVDVTEEHEIYAFAGEIFEHFKRLDCWVNNVGASFPKIGDEYSFDQIQCVTNICFNSTVYGCQAAFRYMKRDGGSIVNISSLAARCGTIGRSTLYGPLKAAVLGLSVTFAGEYAAYGVRVNSILPGFTLTPKVRATISKEELERNIHGTLLHRVASPEEIANAIVFLCSDGASYITATSLEVSGGRGVVLNPSYSYNMKRNKKY</sequence>
<evidence type="ECO:0000313" key="3">
    <source>
        <dbReference type="EMBL" id="QOV18604.1"/>
    </source>
</evidence>
<dbReference type="GO" id="GO:0008206">
    <property type="term" value="P:bile acid metabolic process"/>
    <property type="evidence" value="ECO:0007669"/>
    <property type="project" value="UniProtKB-ARBA"/>
</dbReference>
<comment type="similarity">
    <text evidence="1">Belongs to the short-chain dehydrogenases/reductases (SDR) family.</text>
</comment>
<dbReference type="Gene3D" id="3.40.50.720">
    <property type="entry name" value="NAD(P)-binding Rossmann-like Domain"/>
    <property type="match status" value="1"/>
</dbReference>
<keyword evidence="4" id="KW-1185">Reference proteome</keyword>
<dbReference type="EMBL" id="CP063304">
    <property type="protein sequence ID" value="QOV18604.1"/>
    <property type="molecule type" value="Genomic_DNA"/>
</dbReference>
<dbReference type="AlphaFoldDB" id="A0A7M2RF57"/>
<dbReference type="FunFam" id="3.40.50.720:FF:000084">
    <property type="entry name" value="Short-chain dehydrogenase reductase"/>
    <property type="match status" value="1"/>
</dbReference>
<dbReference type="KEGG" id="bliq:INP51_11395"/>
<proteinExistence type="inferred from homology"/>
<dbReference type="Pfam" id="PF13561">
    <property type="entry name" value="adh_short_C2"/>
    <property type="match status" value="1"/>
</dbReference>
<dbReference type="Proteomes" id="UP000593601">
    <property type="component" value="Chromosome"/>
</dbReference>
<evidence type="ECO:0000256" key="1">
    <source>
        <dbReference type="ARBA" id="ARBA00006484"/>
    </source>
</evidence>
<evidence type="ECO:0000256" key="2">
    <source>
        <dbReference type="ARBA" id="ARBA00023002"/>
    </source>
</evidence>